<dbReference type="SMART" id="SM00089">
    <property type="entry name" value="PKD"/>
    <property type="match status" value="1"/>
</dbReference>
<dbReference type="InterPro" id="IPR035986">
    <property type="entry name" value="PKD_dom_sf"/>
</dbReference>
<dbReference type="InterPro" id="IPR043504">
    <property type="entry name" value="Peptidase_S1_PA_chymotrypsin"/>
</dbReference>
<dbReference type="InterPro" id="IPR009003">
    <property type="entry name" value="Peptidase_S1_PA"/>
</dbReference>
<dbReference type="PANTHER" id="PTHR36234">
    <property type="entry name" value="LYSYL ENDOPEPTIDASE"/>
    <property type="match status" value="1"/>
</dbReference>
<reference evidence="3" key="2">
    <citation type="submission" date="2020-09" db="EMBL/GenBank/DDBJ databases">
        <authorList>
            <person name="Sun Q."/>
            <person name="Zhou Y."/>
        </authorList>
    </citation>
    <scope>NUCLEOTIDE SEQUENCE</scope>
    <source>
        <strain evidence="3">CGMCC 1.12181</strain>
    </source>
</reference>
<dbReference type="SUPFAM" id="SSF50494">
    <property type="entry name" value="Trypsin-like serine proteases"/>
    <property type="match status" value="1"/>
</dbReference>
<dbReference type="RefSeq" id="WP_188364819.1">
    <property type="nucleotide sequence ID" value="NZ_BAABJF010000015.1"/>
</dbReference>
<dbReference type="GO" id="GO:0004252">
    <property type="term" value="F:serine-type endopeptidase activity"/>
    <property type="evidence" value="ECO:0007669"/>
    <property type="project" value="InterPro"/>
</dbReference>
<dbReference type="InterPro" id="IPR000601">
    <property type="entry name" value="PKD_dom"/>
</dbReference>
<dbReference type="CDD" id="cd00146">
    <property type="entry name" value="PKD"/>
    <property type="match status" value="1"/>
</dbReference>
<sequence length="1130" mass="125435">MKNKIFSYFLIITSFNLWAFEHIKLPAVESPSLKQSSVKNDGPLKYALSTPSETLKQSGLSAQQVNWTRQADGFMAYTLKLTADYATSINVGMRDFFLPPSAELWVYNNDKSILRGPYSDRYNPRNGYFWVGDMPGDHIYLTFTVKSNEQKYLSFNIDQVSRGFYAYWKNPTGNSLKSGSCNVDVACPEGDNWRPEISSVGQYSFQIPGEGGYVCTGQLINNTAQNGQPYFLTASHCGYTDRSSNDQDSVAASVNIIWNYESQTCRTPGSGSSGTPINNGTFNQRQAGSTLVAHNPLSDFALLLLNQTPQTSYDIQYTGWDRSDTAFDGAVAIHHPSGHAKRISFENDALKITGYLQNSGGGSTHLRVVDWDLGTTEGGSSGSGLWNENYHLVGQLHGGYASCGNNSSDWYGRFYHSWDKGSTPENRLKDWLDPIDSRQMTLDTTGRCEAPSVTINPPSALKVGETAEFSATVSGGSGGYSYQWDINGDGQINGHGATIKTQYHEAYVGNITLTVKDDSGCQAVDSRAVIVESPDIQVQGQPTLSQVCGNNDNNIDPGERWKALLTIKNVGDMTARDSYLMFKTALNYGNQTTDNDGNAFQSCDLQYIHINQSANLKPWVKQWANYNADDMGNAVIQLNTPFKHYGQTVNTLVASTNGYLSTNPNAEGVDYSNDCPWPATADYDSGGRIAPLHDDLQGSTFYHKYFADCPRESETDTDACDVFTWHGADIIDTYAKESTRFQAILYPETSQWVFQYPDNFVQTAYASIGMQNHNADDALLVGCNTPNIIPAGQSVCLFNKNHNPITNQETFIELVTPVVATGNLTTNQSRQISVEFEVDSDAECGQNHSIDLLAAIYDEGFNPGQESVIQIPMATSGQCQTVSSCSVNDANSVQPKTGLWWNPGRTGHGTDIHVMNNNRLLYTRYSGDNNGDPVWYVADKDESGHNLFYNDIGRVNFPGGFTSGQRQNNLVGWSHTYFLDAEHALQYRQIDGRVFAEKFEYQHLDTQATINQHTGHYYTPNESGWGQSVVTEGRYRVVVSYLYDNQGNPYWTYASGLNDNSTLTAGHFKTFCDHCPWVEPDAEAVGELNMEFNGQIDGYINFYDIQYPTNTQQPKVIWERNELPIVNRNQ</sequence>
<dbReference type="InterPro" id="IPR022409">
    <property type="entry name" value="PKD/Chitinase_dom"/>
</dbReference>
<dbReference type="InterPro" id="IPR018114">
    <property type="entry name" value="TRYPSIN_HIS"/>
</dbReference>
<dbReference type="SUPFAM" id="SSF49299">
    <property type="entry name" value="PKD domain"/>
    <property type="match status" value="1"/>
</dbReference>
<dbReference type="AlphaFoldDB" id="A0A917CNK4"/>
<dbReference type="InterPro" id="IPR013783">
    <property type="entry name" value="Ig-like_fold"/>
</dbReference>
<dbReference type="Gene3D" id="2.40.10.10">
    <property type="entry name" value="Trypsin-like serine proteases"/>
    <property type="match status" value="2"/>
</dbReference>
<organism evidence="3 4">
    <name type="scientific">Marinicella pacifica</name>
    <dbReference type="NCBI Taxonomy" id="1171543"/>
    <lineage>
        <taxon>Bacteria</taxon>
        <taxon>Pseudomonadati</taxon>
        <taxon>Pseudomonadota</taxon>
        <taxon>Gammaproteobacteria</taxon>
        <taxon>Lysobacterales</taxon>
        <taxon>Marinicellaceae</taxon>
        <taxon>Marinicella</taxon>
    </lineage>
</organism>
<feature type="signal peptide" evidence="1">
    <location>
        <begin position="1"/>
        <end position="19"/>
    </location>
</feature>
<accession>A0A917CNK4</accession>
<dbReference type="EMBL" id="BMEO01000004">
    <property type="protein sequence ID" value="GGF92550.1"/>
    <property type="molecule type" value="Genomic_DNA"/>
</dbReference>
<evidence type="ECO:0000259" key="2">
    <source>
        <dbReference type="SMART" id="SM00089"/>
    </source>
</evidence>
<comment type="caution">
    <text evidence="3">The sequence shown here is derived from an EMBL/GenBank/DDBJ whole genome shotgun (WGS) entry which is preliminary data.</text>
</comment>
<evidence type="ECO:0000313" key="4">
    <source>
        <dbReference type="Proteomes" id="UP000605253"/>
    </source>
</evidence>
<dbReference type="Gene3D" id="2.60.40.10">
    <property type="entry name" value="Immunoglobulins"/>
    <property type="match status" value="1"/>
</dbReference>
<dbReference type="Pfam" id="PF18911">
    <property type="entry name" value="PKD_4"/>
    <property type="match status" value="1"/>
</dbReference>
<keyword evidence="4" id="KW-1185">Reference proteome</keyword>
<proteinExistence type="predicted"/>
<feature type="domain" description="PKD/Chitinase" evidence="2">
    <location>
        <begin position="450"/>
        <end position="534"/>
    </location>
</feature>
<evidence type="ECO:0000256" key="1">
    <source>
        <dbReference type="SAM" id="SignalP"/>
    </source>
</evidence>
<gene>
    <name evidence="3" type="ORF">GCM10011365_12190</name>
</gene>
<name>A0A917CNK4_9GAMM</name>
<feature type="chain" id="PRO_5036929689" description="PKD/Chitinase domain-containing protein" evidence="1">
    <location>
        <begin position="20"/>
        <end position="1130"/>
    </location>
</feature>
<reference evidence="3" key="1">
    <citation type="journal article" date="2014" name="Int. J. Syst. Evol. Microbiol.">
        <title>Complete genome sequence of Corynebacterium casei LMG S-19264T (=DSM 44701T), isolated from a smear-ripened cheese.</title>
        <authorList>
            <consortium name="US DOE Joint Genome Institute (JGI-PGF)"/>
            <person name="Walter F."/>
            <person name="Albersmeier A."/>
            <person name="Kalinowski J."/>
            <person name="Ruckert C."/>
        </authorList>
    </citation>
    <scope>NUCLEOTIDE SEQUENCE</scope>
    <source>
        <strain evidence="3">CGMCC 1.12181</strain>
    </source>
</reference>
<evidence type="ECO:0000313" key="3">
    <source>
        <dbReference type="EMBL" id="GGF92550.1"/>
    </source>
</evidence>
<dbReference type="PROSITE" id="PS00134">
    <property type="entry name" value="TRYPSIN_HIS"/>
    <property type="match status" value="1"/>
</dbReference>
<dbReference type="Proteomes" id="UP000605253">
    <property type="component" value="Unassembled WGS sequence"/>
</dbReference>
<dbReference type="GO" id="GO:0006508">
    <property type="term" value="P:proteolysis"/>
    <property type="evidence" value="ECO:0007669"/>
    <property type="project" value="InterPro"/>
</dbReference>
<protein>
    <recommendedName>
        <fullName evidence="2">PKD/Chitinase domain-containing protein</fullName>
    </recommendedName>
</protein>
<keyword evidence="1" id="KW-0732">Signal</keyword>
<dbReference type="PANTHER" id="PTHR36234:SF5">
    <property type="entry name" value="LYSYL ENDOPEPTIDASE"/>
    <property type="match status" value="1"/>
</dbReference>